<dbReference type="OrthoDB" id="6061133at2759"/>
<evidence type="ECO:0000313" key="2">
    <source>
        <dbReference type="Proteomes" id="UP000507470"/>
    </source>
</evidence>
<name>A0A6J8CNR7_MYTCO</name>
<keyword evidence="2" id="KW-1185">Reference proteome</keyword>
<dbReference type="Proteomes" id="UP000507470">
    <property type="component" value="Unassembled WGS sequence"/>
</dbReference>
<accession>A0A6J8CNR7</accession>
<organism evidence="1 2">
    <name type="scientific">Mytilus coruscus</name>
    <name type="common">Sea mussel</name>
    <dbReference type="NCBI Taxonomy" id="42192"/>
    <lineage>
        <taxon>Eukaryota</taxon>
        <taxon>Metazoa</taxon>
        <taxon>Spiralia</taxon>
        <taxon>Lophotrochozoa</taxon>
        <taxon>Mollusca</taxon>
        <taxon>Bivalvia</taxon>
        <taxon>Autobranchia</taxon>
        <taxon>Pteriomorphia</taxon>
        <taxon>Mytilida</taxon>
        <taxon>Mytiloidea</taxon>
        <taxon>Mytilidae</taxon>
        <taxon>Mytilinae</taxon>
        <taxon>Mytilus</taxon>
    </lineage>
</organism>
<gene>
    <name evidence="1" type="ORF">MCOR_31920</name>
</gene>
<proteinExistence type="predicted"/>
<reference evidence="1 2" key="1">
    <citation type="submission" date="2020-06" db="EMBL/GenBank/DDBJ databases">
        <authorList>
            <person name="Li R."/>
            <person name="Bekaert M."/>
        </authorList>
    </citation>
    <scope>NUCLEOTIDE SEQUENCE [LARGE SCALE GENOMIC DNA]</scope>
    <source>
        <strain evidence="2">wild</strain>
    </source>
</reference>
<protein>
    <submittedName>
        <fullName evidence="1">Uncharacterized protein</fullName>
    </submittedName>
</protein>
<sequence>MNNGYAIYVWRDGYDPTIPGCSQSDFLNWDKHSKCFTHTWDTHSRRQWLWNTSADEKFDGVAVNNEAYASLKCHSGQSEQIRYLQNLNMMKTEAMKQVHGHLLTHYSVSWHWGRCGSTQKLITYNGKTQDAVRHMVDIFDSIDVQGDPCHTTFFPSSCNKGNHTEAGMFDVFDHFKNNGIEQALPCIHYFRGIYSSGGNPDWPIL</sequence>
<evidence type="ECO:0000313" key="1">
    <source>
        <dbReference type="EMBL" id="CAC5397491.1"/>
    </source>
</evidence>
<dbReference type="EMBL" id="CACVKT020005685">
    <property type="protein sequence ID" value="CAC5397491.1"/>
    <property type="molecule type" value="Genomic_DNA"/>
</dbReference>
<dbReference type="AlphaFoldDB" id="A0A6J8CNR7"/>